<evidence type="ECO:0000256" key="8">
    <source>
        <dbReference type="SAM" id="SignalP"/>
    </source>
</evidence>
<dbReference type="EMBL" id="KX699581">
    <property type="protein sequence ID" value="APD73537.1"/>
    <property type="molecule type" value="Genomic_DNA"/>
</dbReference>
<dbReference type="GO" id="GO:0042783">
    <property type="term" value="P:symbiont-mediated evasion of host immune response"/>
    <property type="evidence" value="ECO:0007669"/>
    <property type="project" value="InterPro"/>
</dbReference>
<dbReference type="InterPro" id="IPR001812">
    <property type="entry name" value="Trypano_VSG_A_N_dom"/>
</dbReference>
<evidence type="ECO:0000313" key="10">
    <source>
        <dbReference type="EMBL" id="APD73537.1"/>
    </source>
</evidence>
<evidence type="ECO:0000256" key="6">
    <source>
        <dbReference type="ARBA" id="ARBA00023288"/>
    </source>
</evidence>
<feature type="signal peptide" evidence="8">
    <location>
        <begin position="1"/>
        <end position="18"/>
    </location>
</feature>
<organism evidence="10">
    <name type="scientific">Trypanosoma brucei</name>
    <dbReference type="NCBI Taxonomy" id="5691"/>
    <lineage>
        <taxon>Eukaryota</taxon>
        <taxon>Discoba</taxon>
        <taxon>Euglenozoa</taxon>
        <taxon>Kinetoplastea</taxon>
        <taxon>Metakinetoplastina</taxon>
        <taxon>Trypanosomatida</taxon>
        <taxon>Trypanosomatidae</taxon>
        <taxon>Trypanosoma</taxon>
    </lineage>
</organism>
<accession>A0A1J0R6R0</accession>
<feature type="domain" description="Trypanosome variant surface glycoprotein A-type N-terminal" evidence="9">
    <location>
        <begin position="10"/>
        <end position="373"/>
    </location>
</feature>
<evidence type="ECO:0000256" key="7">
    <source>
        <dbReference type="SAM" id="MobiDB-lite"/>
    </source>
</evidence>
<dbReference type="Gene3D" id="3.90.150.10">
    <property type="entry name" value="Variant Surface Glycoprotein, subunit A domain 1"/>
    <property type="match status" value="1"/>
</dbReference>
<proteinExistence type="predicted"/>
<dbReference type="AlphaFoldDB" id="A0A1J0R6R0"/>
<dbReference type="SUPFAM" id="SSF58087">
    <property type="entry name" value="Variant surface glycoprotein (N-terminal domain)"/>
    <property type="match status" value="1"/>
</dbReference>
<dbReference type="Pfam" id="PF00913">
    <property type="entry name" value="Trypan_glycop"/>
    <property type="match status" value="1"/>
</dbReference>
<keyword evidence="6" id="KW-0449">Lipoprotein</keyword>
<keyword evidence="5" id="KW-0325">Glycoprotein</keyword>
<dbReference type="GO" id="GO:0098552">
    <property type="term" value="C:side of membrane"/>
    <property type="evidence" value="ECO:0007669"/>
    <property type="project" value="UniProtKB-KW"/>
</dbReference>
<sequence>MFLATFTIFLLLQQAVKQAESLHAALDEDKAKHLCKLAAVLTKTPNVAAHKFRTLQSITEKSTNVATLAESAACAVSDTNVSAVFKAVWLVARGCAASSIAAIADLQAKALPAVTNGPKTAGHISETLWLLFQAGKAAQGAGANKYCLGKTSATTTAATLQDLQCPPEFATDTTPLETLDDTTIDKTGYKGLTPGTAKISSSTGSTSCGFLLSAADDATKLWSKATPTGLQLMNGLLKITPKTAAGSEDYTIDAVGSPDKNTRFTAATTTPKKLYNAISELATHEIPTCGKTVDEVLEHAIRSGKAGALLKTPLEQVEPYKDAKSAESAAKEMLQQTASGAKPDQAQKIKDKIRAQQVIRITASGTVQKDLKTQATDDDSRNTIPLNHLKKREQLDKFASELAAANAVTQKTAQVPKPDD</sequence>
<keyword evidence="8" id="KW-0732">Signal</keyword>
<evidence type="ECO:0000256" key="2">
    <source>
        <dbReference type="ARBA" id="ARBA00022475"/>
    </source>
</evidence>
<protein>
    <submittedName>
        <fullName evidence="10">Variant surface glycoprotein 1125.1310</fullName>
    </submittedName>
</protein>
<reference evidence="10" key="1">
    <citation type="submission" date="2016-08" db="EMBL/GenBank/DDBJ databases">
        <title>VSG repertoire of Trypanosoma brucei EATRO 1125.</title>
        <authorList>
            <person name="Cross G.A."/>
        </authorList>
    </citation>
    <scope>NUCLEOTIDE SEQUENCE</scope>
    <source>
        <strain evidence="10">EATRO 1125</strain>
    </source>
</reference>
<evidence type="ECO:0000256" key="4">
    <source>
        <dbReference type="ARBA" id="ARBA00023136"/>
    </source>
</evidence>
<feature type="region of interest" description="Disordered" evidence="7">
    <location>
        <begin position="370"/>
        <end position="389"/>
    </location>
</feature>
<keyword evidence="2" id="KW-1003">Cell membrane</keyword>
<evidence type="ECO:0000256" key="5">
    <source>
        <dbReference type="ARBA" id="ARBA00023180"/>
    </source>
</evidence>
<name>A0A1J0R6R0_9TRYP</name>
<dbReference type="VEuPathDB" id="TriTrypDB:Tb11.v5.0896"/>
<keyword evidence="3" id="KW-0336">GPI-anchor</keyword>
<dbReference type="GO" id="GO:0005886">
    <property type="term" value="C:plasma membrane"/>
    <property type="evidence" value="ECO:0007669"/>
    <property type="project" value="UniProtKB-SubCell"/>
</dbReference>
<keyword evidence="4" id="KW-0472">Membrane</keyword>
<evidence type="ECO:0000259" key="9">
    <source>
        <dbReference type="Pfam" id="PF00913"/>
    </source>
</evidence>
<feature type="chain" id="PRO_5012881918" evidence="8">
    <location>
        <begin position="19"/>
        <end position="420"/>
    </location>
</feature>
<evidence type="ECO:0000256" key="1">
    <source>
        <dbReference type="ARBA" id="ARBA00004609"/>
    </source>
</evidence>
<evidence type="ECO:0000256" key="3">
    <source>
        <dbReference type="ARBA" id="ARBA00022622"/>
    </source>
</evidence>
<dbReference type="VEuPathDB" id="TriTrypDB:Tb427_000278800"/>
<comment type="subcellular location">
    <subcellularLocation>
        <location evidence="1">Cell membrane</location>
        <topology evidence="1">Lipid-anchor</topology>
        <topology evidence="1">GPI-anchor</topology>
    </subcellularLocation>
</comment>